<organism evidence="5">
    <name type="scientific">Sesamum latifolium</name>
    <dbReference type="NCBI Taxonomy" id="2727402"/>
    <lineage>
        <taxon>Eukaryota</taxon>
        <taxon>Viridiplantae</taxon>
        <taxon>Streptophyta</taxon>
        <taxon>Embryophyta</taxon>
        <taxon>Tracheophyta</taxon>
        <taxon>Spermatophyta</taxon>
        <taxon>Magnoliopsida</taxon>
        <taxon>eudicotyledons</taxon>
        <taxon>Gunneridae</taxon>
        <taxon>Pentapetalae</taxon>
        <taxon>asterids</taxon>
        <taxon>lamiids</taxon>
        <taxon>Lamiales</taxon>
        <taxon>Pedaliaceae</taxon>
        <taxon>Sesamum</taxon>
    </lineage>
</organism>
<gene>
    <name evidence="5" type="ORF">Slati_1372500</name>
</gene>
<protein>
    <submittedName>
        <fullName evidence="5">Nuclear pore complex protein</fullName>
    </submittedName>
</protein>
<dbReference type="SUPFAM" id="SSF50978">
    <property type="entry name" value="WD40 repeat-like"/>
    <property type="match status" value="1"/>
</dbReference>
<dbReference type="Gene3D" id="2.130.10.10">
    <property type="entry name" value="YVTN repeat-like/Quinoprotein amine dehydrogenase"/>
    <property type="match status" value="1"/>
</dbReference>
<dbReference type="PANTHER" id="PTHR22652">
    <property type="entry name" value="NUCLEOPORIN NUP43"/>
    <property type="match status" value="1"/>
</dbReference>
<proteinExistence type="predicted"/>
<comment type="subcellular location">
    <subcellularLocation>
        <location evidence="1">Nucleus</location>
    </subcellularLocation>
</comment>
<dbReference type="EMBL" id="JACGWN010000004">
    <property type="protein sequence ID" value="KAL0453944.1"/>
    <property type="molecule type" value="Genomic_DNA"/>
</dbReference>
<dbReference type="InterPro" id="IPR015943">
    <property type="entry name" value="WD40/YVTN_repeat-like_dom_sf"/>
</dbReference>
<evidence type="ECO:0000256" key="4">
    <source>
        <dbReference type="ARBA" id="ARBA00023242"/>
    </source>
</evidence>
<dbReference type="SMART" id="SM00320">
    <property type="entry name" value="WD40"/>
    <property type="match status" value="3"/>
</dbReference>
<reference evidence="5" key="2">
    <citation type="journal article" date="2024" name="Plant">
        <title>Genomic evolution and insights into agronomic trait innovations of Sesamum species.</title>
        <authorList>
            <person name="Miao H."/>
            <person name="Wang L."/>
            <person name="Qu L."/>
            <person name="Liu H."/>
            <person name="Sun Y."/>
            <person name="Le M."/>
            <person name="Wang Q."/>
            <person name="Wei S."/>
            <person name="Zheng Y."/>
            <person name="Lin W."/>
            <person name="Duan Y."/>
            <person name="Cao H."/>
            <person name="Xiong S."/>
            <person name="Wang X."/>
            <person name="Wei L."/>
            <person name="Li C."/>
            <person name="Ma Q."/>
            <person name="Ju M."/>
            <person name="Zhao R."/>
            <person name="Li G."/>
            <person name="Mu C."/>
            <person name="Tian Q."/>
            <person name="Mei H."/>
            <person name="Zhang T."/>
            <person name="Gao T."/>
            <person name="Zhang H."/>
        </authorList>
    </citation>
    <scope>NUCLEOTIDE SEQUENCE</scope>
    <source>
        <strain evidence="5">KEN1</strain>
    </source>
</reference>
<evidence type="ECO:0000256" key="1">
    <source>
        <dbReference type="ARBA" id="ARBA00004123"/>
    </source>
</evidence>
<evidence type="ECO:0000256" key="3">
    <source>
        <dbReference type="ARBA" id="ARBA00022737"/>
    </source>
</evidence>
<keyword evidence="2" id="KW-0853">WD repeat</keyword>
<name>A0AAW2XLD8_9LAMI</name>
<dbReference type="AlphaFoldDB" id="A0AAW2XLD8"/>
<keyword evidence="3" id="KW-0677">Repeat</keyword>
<comment type="caution">
    <text evidence="5">The sequence shown here is derived from an EMBL/GenBank/DDBJ whole genome shotgun (WGS) entry which is preliminary data.</text>
</comment>
<accession>A0AAW2XLD8</accession>
<keyword evidence="4" id="KW-0539">Nucleus</keyword>
<evidence type="ECO:0000313" key="5">
    <source>
        <dbReference type="EMBL" id="KAL0453944.1"/>
    </source>
</evidence>
<dbReference type="InterPro" id="IPR001680">
    <property type="entry name" value="WD40_rpt"/>
</dbReference>
<dbReference type="PANTHER" id="PTHR22652:SF0">
    <property type="entry name" value="NUCLEOPORIN NUP43"/>
    <property type="match status" value="1"/>
</dbReference>
<dbReference type="GO" id="GO:0031080">
    <property type="term" value="C:nuclear pore outer ring"/>
    <property type="evidence" value="ECO:0007669"/>
    <property type="project" value="TreeGrafter"/>
</dbReference>
<reference evidence="5" key="1">
    <citation type="submission" date="2020-06" db="EMBL/GenBank/DDBJ databases">
        <authorList>
            <person name="Li T."/>
            <person name="Hu X."/>
            <person name="Zhang T."/>
            <person name="Song X."/>
            <person name="Zhang H."/>
            <person name="Dai N."/>
            <person name="Sheng W."/>
            <person name="Hou X."/>
            <person name="Wei L."/>
        </authorList>
    </citation>
    <scope>NUCLEOTIDE SEQUENCE</scope>
    <source>
        <strain evidence="5">KEN1</strain>
        <tissue evidence="5">Leaf</tissue>
    </source>
</reference>
<sequence length="429" mass="46226">MSSEEGVSGLIGTPGSRGLSTPADLRGVLLWWEVCHERVTSTLLLQHHFLSNHFTHSHQNPTPKTSAPINGALSLPLTPAHTNPQTPPIHIHRRPPLDAPSLHLHPPHSPRHLRLRYLHPFPPNPHFLPSRAAPSLTPQASVSAPSRITSLKISPSPLTPSKPIVAAAAFSGSLLFYSADLVNGSLNLEFSVPEKGFHLGPVSGIDLNENGSECVSVGEDGRVNLVSLSAKSGFRRVFDSNGLVSYSSVRWASPVEFVTGAFGFGLHWWDQRKAGGPVALFKDNWTGGTASGIVHAIDIHPSRKHTCLAGGSSGTLFAWDIRWPKQPVILSGVGAGDATANSLIESDIWEVQYDNYTHSSKIINSSSSRILPAIICSEDGILGVIEQGEEPIELLAEPCAINNFDIDRQNPSDVICSLEWESIAILSRP</sequence>
<dbReference type="InterPro" id="IPR036322">
    <property type="entry name" value="WD40_repeat_dom_sf"/>
</dbReference>
<evidence type="ECO:0000256" key="2">
    <source>
        <dbReference type="ARBA" id="ARBA00022574"/>
    </source>
</evidence>